<keyword evidence="5" id="KW-0479">Metal-binding</keyword>
<evidence type="ECO:0000256" key="10">
    <source>
        <dbReference type="ARBA" id="ARBA00022984"/>
    </source>
</evidence>
<sequence length="333" mass="35059">MRVAVLGGGRSSEHDVSLGSAASVREGLESAGHEVIAVELARDGTWSADGTQALLQAGRGLLGADVVFPVLHGPYGEDGTIQGLLEILDVPYVGSGVAASAICIDKIIFKQFMAQAGLPQVAFAAVDVDRWAADRAAVEREVAALGLPVFVKPARLGSSVGITRVSSADELSAAIEEAHRFDPRAIVEAAAPGLEIECSVLGHAASPEVSDPGEIRILASASPGGWYDYEAKYTQGGMELIVPAQITAAARERVMKLAAEAFRAAGCSGLARADFFVDGEEVLLNELNTMPGFTATSVYGHLWERSGLAYPQLVDRLVTLAIERHVAERAHRY</sequence>
<evidence type="ECO:0000256" key="11">
    <source>
        <dbReference type="ARBA" id="ARBA00023211"/>
    </source>
</evidence>
<dbReference type="PROSITE" id="PS00844">
    <property type="entry name" value="DALA_DALA_LIGASE_2"/>
    <property type="match status" value="1"/>
</dbReference>
<evidence type="ECO:0000256" key="7">
    <source>
        <dbReference type="ARBA" id="ARBA00022840"/>
    </source>
</evidence>
<evidence type="ECO:0000256" key="5">
    <source>
        <dbReference type="ARBA" id="ARBA00022723"/>
    </source>
</evidence>
<keyword evidence="9" id="KW-0133">Cell shape</keyword>
<dbReference type="HAMAP" id="MF_00047">
    <property type="entry name" value="Dala_Dala_lig"/>
    <property type="match status" value="1"/>
</dbReference>
<name>A0A6J7E509_9ZZZZ</name>
<dbReference type="InterPro" id="IPR000291">
    <property type="entry name" value="D-Ala_lig_Van_CS"/>
</dbReference>
<dbReference type="Gene3D" id="3.30.470.20">
    <property type="entry name" value="ATP-grasp fold, B domain"/>
    <property type="match status" value="1"/>
</dbReference>
<dbReference type="GO" id="GO:0009252">
    <property type="term" value="P:peptidoglycan biosynthetic process"/>
    <property type="evidence" value="ECO:0007669"/>
    <property type="project" value="UniProtKB-KW"/>
</dbReference>
<dbReference type="PANTHER" id="PTHR23132:SF25">
    <property type="entry name" value="D-ALANINE--D-ALANINE LIGASE A"/>
    <property type="match status" value="1"/>
</dbReference>
<keyword evidence="7" id="KW-0067">ATP-binding</keyword>
<evidence type="ECO:0000256" key="6">
    <source>
        <dbReference type="ARBA" id="ARBA00022741"/>
    </source>
</evidence>
<keyword evidence="11" id="KW-0464">Manganese</keyword>
<comment type="cofactor">
    <cofactor evidence="2">
        <name>Mg(2+)</name>
        <dbReference type="ChEBI" id="CHEBI:18420"/>
    </cofactor>
</comment>
<keyword evidence="6" id="KW-0547">Nucleotide-binding</keyword>
<dbReference type="PANTHER" id="PTHR23132">
    <property type="entry name" value="D-ALANINE--D-ALANINE LIGASE"/>
    <property type="match status" value="1"/>
</dbReference>
<keyword evidence="10" id="KW-0573">Peptidoglycan synthesis</keyword>
<dbReference type="GO" id="GO:0008716">
    <property type="term" value="F:D-alanine-D-alanine ligase activity"/>
    <property type="evidence" value="ECO:0007669"/>
    <property type="project" value="InterPro"/>
</dbReference>
<dbReference type="GO" id="GO:0046872">
    <property type="term" value="F:metal ion binding"/>
    <property type="evidence" value="ECO:0007669"/>
    <property type="project" value="UniProtKB-KW"/>
</dbReference>
<protein>
    <submittedName>
        <fullName evidence="14">Unannotated protein</fullName>
    </submittedName>
</protein>
<evidence type="ECO:0000256" key="1">
    <source>
        <dbReference type="ARBA" id="ARBA00001936"/>
    </source>
</evidence>
<evidence type="ECO:0000256" key="12">
    <source>
        <dbReference type="ARBA" id="ARBA00023316"/>
    </source>
</evidence>
<keyword evidence="8" id="KW-0460">Magnesium</keyword>
<evidence type="ECO:0000256" key="3">
    <source>
        <dbReference type="ARBA" id="ARBA00010871"/>
    </source>
</evidence>
<feature type="domain" description="ATP-grasp" evidence="13">
    <location>
        <begin position="110"/>
        <end position="319"/>
    </location>
</feature>
<evidence type="ECO:0000256" key="4">
    <source>
        <dbReference type="ARBA" id="ARBA00022598"/>
    </source>
</evidence>
<dbReference type="InterPro" id="IPR016185">
    <property type="entry name" value="PreATP-grasp_dom_sf"/>
</dbReference>
<evidence type="ECO:0000256" key="8">
    <source>
        <dbReference type="ARBA" id="ARBA00022842"/>
    </source>
</evidence>
<dbReference type="Gene3D" id="3.30.1490.20">
    <property type="entry name" value="ATP-grasp fold, A domain"/>
    <property type="match status" value="1"/>
</dbReference>
<organism evidence="14">
    <name type="scientific">freshwater metagenome</name>
    <dbReference type="NCBI Taxonomy" id="449393"/>
    <lineage>
        <taxon>unclassified sequences</taxon>
        <taxon>metagenomes</taxon>
        <taxon>ecological metagenomes</taxon>
    </lineage>
</organism>
<dbReference type="Pfam" id="PF07478">
    <property type="entry name" value="Dala_Dala_lig_C"/>
    <property type="match status" value="1"/>
</dbReference>
<dbReference type="NCBIfam" id="TIGR01205">
    <property type="entry name" value="D_ala_D_alaTIGR"/>
    <property type="match status" value="1"/>
</dbReference>
<dbReference type="InterPro" id="IPR011095">
    <property type="entry name" value="Dala_Dala_lig_C"/>
</dbReference>
<dbReference type="PIRSF" id="PIRSF039102">
    <property type="entry name" value="Ddl/VanB"/>
    <property type="match status" value="1"/>
</dbReference>
<evidence type="ECO:0000256" key="9">
    <source>
        <dbReference type="ARBA" id="ARBA00022960"/>
    </source>
</evidence>
<proteinExistence type="inferred from homology"/>
<dbReference type="PROSITE" id="PS00843">
    <property type="entry name" value="DALA_DALA_LIGASE_1"/>
    <property type="match status" value="1"/>
</dbReference>
<dbReference type="PROSITE" id="PS50975">
    <property type="entry name" value="ATP_GRASP"/>
    <property type="match status" value="1"/>
</dbReference>
<evidence type="ECO:0000259" key="13">
    <source>
        <dbReference type="PROSITE" id="PS50975"/>
    </source>
</evidence>
<dbReference type="Gene3D" id="3.40.50.20">
    <property type="match status" value="1"/>
</dbReference>
<comment type="similarity">
    <text evidence="3">Belongs to the D-alanine--D-alanine ligase family.</text>
</comment>
<dbReference type="Pfam" id="PF01820">
    <property type="entry name" value="Dala_Dala_lig_N"/>
    <property type="match status" value="2"/>
</dbReference>
<comment type="cofactor">
    <cofactor evidence="1">
        <name>Mn(2+)</name>
        <dbReference type="ChEBI" id="CHEBI:29035"/>
    </cofactor>
</comment>
<reference evidence="14" key="1">
    <citation type="submission" date="2020-05" db="EMBL/GenBank/DDBJ databases">
        <authorList>
            <person name="Chiriac C."/>
            <person name="Salcher M."/>
            <person name="Ghai R."/>
            <person name="Kavagutti S V."/>
        </authorList>
    </citation>
    <scope>NUCLEOTIDE SEQUENCE</scope>
</reference>
<dbReference type="InterPro" id="IPR011761">
    <property type="entry name" value="ATP-grasp"/>
</dbReference>
<gene>
    <name evidence="14" type="ORF">UFOPK3423_00987</name>
</gene>
<dbReference type="NCBIfam" id="NF002378">
    <property type="entry name" value="PRK01372.1"/>
    <property type="match status" value="1"/>
</dbReference>
<accession>A0A6J7E509</accession>
<keyword evidence="4" id="KW-0436">Ligase</keyword>
<dbReference type="GO" id="GO:0008360">
    <property type="term" value="P:regulation of cell shape"/>
    <property type="evidence" value="ECO:0007669"/>
    <property type="project" value="UniProtKB-KW"/>
</dbReference>
<dbReference type="NCBIfam" id="NF002528">
    <property type="entry name" value="PRK01966.1-4"/>
    <property type="match status" value="1"/>
</dbReference>
<keyword evidence="12" id="KW-0961">Cell wall biogenesis/degradation</keyword>
<dbReference type="GO" id="GO:0005829">
    <property type="term" value="C:cytosol"/>
    <property type="evidence" value="ECO:0007669"/>
    <property type="project" value="TreeGrafter"/>
</dbReference>
<dbReference type="AlphaFoldDB" id="A0A6J7E509"/>
<evidence type="ECO:0000313" key="14">
    <source>
        <dbReference type="EMBL" id="CAB4875609.1"/>
    </source>
</evidence>
<dbReference type="GO" id="GO:0005524">
    <property type="term" value="F:ATP binding"/>
    <property type="evidence" value="ECO:0007669"/>
    <property type="project" value="UniProtKB-KW"/>
</dbReference>
<dbReference type="SUPFAM" id="SSF56059">
    <property type="entry name" value="Glutathione synthetase ATP-binding domain-like"/>
    <property type="match status" value="1"/>
</dbReference>
<dbReference type="InterPro" id="IPR011127">
    <property type="entry name" value="Dala_Dala_lig_N"/>
</dbReference>
<dbReference type="InterPro" id="IPR005905">
    <property type="entry name" value="D_ala_D_ala"/>
</dbReference>
<dbReference type="GO" id="GO:0071555">
    <property type="term" value="P:cell wall organization"/>
    <property type="evidence" value="ECO:0007669"/>
    <property type="project" value="UniProtKB-KW"/>
</dbReference>
<dbReference type="EMBL" id="CAFBLQ010000100">
    <property type="protein sequence ID" value="CAB4875609.1"/>
    <property type="molecule type" value="Genomic_DNA"/>
</dbReference>
<dbReference type="InterPro" id="IPR013815">
    <property type="entry name" value="ATP_grasp_subdomain_1"/>
</dbReference>
<evidence type="ECO:0000256" key="2">
    <source>
        <dbReference type="ARBA" id="ARBA00001946"/>
    </source>
</evidence>
<dbReference type="SUPFAM" id="SSF52440">
    <property type="entry name" value="PreATP-grasp domain"/>
    <property type="match status" value="1"/>
</dbReference>